<dbReference type="KEGG" id="bpg:Bathy04g05080"/>
<name>K8EVA0_9CHLO</name>
<reference evidence="2 3" key="1">
    <citation type="submission" date="2011-10" db="EMBL/GenBank/DDBJ databases">
        <authorList>
            <person name="Genoscope - CEA"/>
        </authorList>
    </citation>
    <scope>NUCLEOTIDE SEQUENCE [LARGE SCALE GENOMIC DNA]</scope>
    <source>
        <strain evidence="2 3">RCC 1105</strain>
    </source>
</reference>
<dbReference type="Proteomes" id="UP000198341">
    <property type="component" value="Chromosome 4"/>
</dbReference>
<organism evidence="2 3">
    <name type="scientific">Bathycoccus prasinos</name>
    <dbReference type="NCBI Taxonomy" id="41875"/>
    <lineage>
        <taxon>Eukaryota</taxon>
        <taxon>Viridiplantae</taxon>
        <taxon>Chlorophyta</taxon>
        <taxon>Mamiellophyceae</taxon>
        <taxon>Mamiellales</taxon>
        <taxon>Bathycoccaceae</taxon>
        <taxon>Bathycoccus</taxon>
    </lineage>
</organism>
<dbReference type="RefSeq" id="XP_007513860.1">
    <property type="nucleotide sequence ID" value="XM_007513798.1"/>
</dbReference>
<evidence type="ECO:0000313" key="3">
    <source>
        <dbReference type="Proteomes" id="UP000198341"/>
    </source>
</evidence>
<sequence length="254" mass="28538">MKTSSSSSKQQQWHCRKCSTKSFFLVIVALIVSTFSVAPSYAQQQEQKQRAMTTTRVVSNNNQNNQNGGGVGGGVLFATFDWEKYGIPKVAIKFNNLQLRKWIESENLRRCAVKANTENGNQCTQFMIRTFLGEDAIPVDEAMESVARDRNLYHAFARQEKAQNERIQSLEVQRGFLAAVAFVTTTALGLYMYTSRAAGLKIPVAALFSVLTKKSADDVEDKAIRMRQVNEDAKARARRLEDAINNLKKNESRV</sequence>
<feature type="coiled-coil region" evidence="1">
    <location>
        <begin position="216"/>
        <end position="250"/>
    </location>
</feature>
<accession>K8EVA0</accession>
<dbReference type="GeneID" id="19016534"/>
<proteinExistence type="predicted"/>
<gene>
    <name evidence="2" type="ORF">Bathy04g05080</name>
</gene>
<protein>
    <submittedName>
        <fullName evidence="2">Uncharacterized protein</fullName>
    </submittedName>
</protein>
<dbReference type="AlphaFoldDB" id="K8EVA0"/>
<keyword evidence="1" id="KW-0175">Coiled coil</keyword>
<evidence type="ECO:0000313" key="2">
    <source>
        <dbReference type="EMBL" id="CCO16385.1"/>
    </source>
</evidence>
<dbReference type="EMBL" id="FO082275">
    <property type="protein sequence ID" value="CCO16385.1"/>
    <property type="molecule type" value="Genomic_DNA"/>
</dbReference>
<evidence type="ECO:0000256" key="1">
    <source>
        <dbReference type="SAM" id="Coils"/>
    </source>
</evidence>
<keyword evidence="3" id="KW-1185">Reference proteome</keyword>